<gene>
    <name evidence="2" type="ORF">EL26_11580</name>
</gene>
<reference evidence="2 3" key="1">
    <citation type="journal article" date="2013" name="Int. J. Syst. Evol. Microbiol.">
        <title>Tumebacillus flagellatus sp. nov., an alpha-amylase/pullulanase-producing bacterium isolated from cassava wastewater.</title>
        <authorList>
            <person name="Wang Q."/>
            <person name="Xie N."/>
            <person name="Qin Y."/>
            <person name="Shen N."/>
            <person name="Zhu J."/>
            <person name="Mi H."/>
            <person name="Huang R."/>
        </authorList>
    </citation>
    <scope>NUCLEOTIDE SEQUENCE [LARGE SCALE GENOMIC DNA]</scope>
    <source>
        <strain evidence="2 3">GST4</strain>
    </source>
</reference>
<feature type="transmembrane region" description="Helical" evidence="1">
    <location>
        <begin position="108"/>
        <end position="128"/>
    </location>
</feature>
<dbReference type="OrthoDB" id="1653819at2"/>
<sequence length="215" mass="25229">MNLWTQYLTVFAMSTSGAVLGAAYDVYRTVLKEWKYLRFLGPILDFAFWIFALLLVLWAIHWANDGDVRLYVFLVMLIGLGLYRLLLRKIVVGSTVGVIKTITYILKVIGRFLFLTVITPLLWLWSLVQGVIRGIDRLAKVLERVILWPFGPLLSALEWSGRKFYRWTIQPLIEPVFKPVQRFFERARQKWKGFLKKVANWLVDQEDEDDESKKK</sequence>
<keyword evidence="1" id="KW-0472">Membrane</keyword>
<dbReference type="RefSeq" id="WP_038088246.1">
    <property type="nucleotide sequence ID" value="NZ_JMIR01000014.1"/>
</dbReference>
<evidence type="ECO:0000256" key="1">
    <source>
        <dbReference type="SAM" id="Phobius"/>
    </source>
</evidence>
<evidence type="ECO:0000313" key="3">
    <source>
        <dbReference type="Proteomes" id="UP000027931"/>
    </source>
</evidence>
<dbReference type="eggNOG" id="ENOG5032RAH">
    <property type="taxonomic scope" value="Bacteria"/>
</dbReference>
<proteinExistence type="predicted"/>
<dbReference type="InterPro" id="IPR019074">
    <property type="entry name" value="YabQ"/>
</dbReference>
<comment type="caution">
    <text evidence="2">The sequence shown here is derived from an EMBL/GenBank/DDBJ whole genome shotgun (WGS) entry which is preliminary data.</text>
</comment>
<feature type="transmembrane region" description="Helical" evidence="1">
    <location>
        <begin position="68"/>
        <end position="87"/>
    </location>
</feature>
<feature type="transmembrane region" description="Helical" evidence="1">
    <location>
        <begin position="39"/>
        <end position="62"/>
    </location>
</feature>
<keyword evidence="1" id="KW-1133">Transmembrane helix</keyword>
<name>A0A074MB22_9BACL</name>
<dbReference type="Proteomes" id="UP000027931">
    <property type="component" value="Unassembled WGS sequence"/>
</dbReference>
<accession>A0A074MB22</accession>
<keyword evidence="3" id="KW-1185">Reference proteome</keyword>
<evidence type="ECO:0000313" key="2">
    <source>
        <dbReference type="EMBL" id="KEO83102.1"/>
    </source>
</evidence>
<evidence type="ECO:0008006" key="4">
    <source>
        <dbReference type="Google" id="ProtNLM"/>
    </source>
</evidence>
<organism evidence="2 3">
    <name type="scientific">Tumebacillus flagellatus</name>
    <dbReference type="NCBI Taxonomy" id="1157490"/>
    <lineage>
        <taxon>Bacteria</taxon>
        <taxon>Bacillati</taxon>
        <taxon>Bacillota</taxon>
        <taxon>Bacilli</taxon>
        <taxon>Bacillales</taxon>
        <taxon>Alicyclobacillaceae</taxon>
        <taxon>Tumebacillus</taxon>
    </lineage>
</organism>
<keyword evidence="1" id="KW-0812">Transmembrane</keyword>
<feature type="transmembrane region" description="Helical" evidence="1">
    <location>
        <begin position="6"/>
        <end position="27"/>
    </location>
</feature>
<dbReference type="Pfam" id="PF09578">
    <property type="entry name" value="Spore_YabQ"/>
    <property type="match status" value="1"/>
</dbReference>
<dbReference type="NCBIfam" id="TIGR02893">
    <property type="entry name" value="spore_yabQ"/>
    <property type="match status" value="1"/>
</dbReference>
<dbReference type="EMBL" id="JMIR01000014">
    <property type="protein sequence ID" value="KEO83102.1"/>
    <property type="molecule type" value="Genomic_DNA"/>
</dbReference>
<protein>
    <recommendedName>
        <fullName evidence="4">Spore cortex biosynthesis protein YabQ</fullName>
    </recommendedName>
</protein>
<dbReference type="AlphaFoldDB" id="A0A074MB22"/>
<dbReference type="STRING" id="1157490.EL26_11580"/>